<evidence type="ECO:0000313" key="2">
    <source>
        <dbReference type="Proteomes" id="UP000317800"/>
    </source>
</evidence>
<organism evidence="1 2">
    <name type="scientific">Bacillus phage vB_BmeM-Goe8</name>
    <dbReference type="NCBI Taxonomy" id="2593638"/>
    <lineage>
        <taxon>Viruses</taxon>
        <taxon>Duplodnaviria</taxon>
        <taxon>Heunggongvirae</taxon>
        <taxon>Uroviricota</taxon>
        <taxon>Caudoviricetes</taxon>
        <taxon>Herelleviridae</taxon>
        <taxon>Bastillevirinae</taxon>
        <taxon>Goettingenvirus</taxon>
        <taxon>Goettingenvirus goe8</taxon>
    </lineage>
</organism>
<dbReference type="EMBL" id="MN043729">
    <property type="protein sequence ID" value="QDP43000.1"/>
    <property type="molecule type" value="Genomic_DNA"/>
</dbReference>
<keyword evidence="2" id="KW-1185">Reference proteome</keyword>
<proteinExistence type="predicted"/>
<dbReference type="Proteomes" id="UP000317800">
    <property type="component" value="Segment"/>
</dbReference>
<sequence>MDFDINGNPIPKEPLHKRLKWQELTCDMALRAWATDNKHIKSVNVYNGRLRFHPKHNPLYLERYEFTDCKWYVDVTPKEGE</sequence>
<evidence type="ECO:0000313" key="1">
    <source>
        <dbReference type="EMBL" id="QDP43000.1"/>
    </source>
</evidence>
<name>A0A516KN35_9CAUD</name>
<reference evidence="1 2" key="1">
    <citation type="submission" date="2019-06" db="EMBL/GenBank/DDBJ databases">
        <authorList>
            <person name="Hertel R."/>
        </authorList>
    </citation>
    <scope>NUCLEOTIDE SEQUENCE [LARGE SCALE GENOMIC DNA]</scope>
</reference>
<gene>
    <name evidence="1" type="ORF">Goe8_c02270</name>
</gene>
<accession>A0A516KN35</accession>
<protein>
    <submittedName>
        <fullName evidence="1">Uncharacterized protein</fullName>
    </submittedName>
</protein>